<name>K9VZG1_9CYAN</name>
<evidence type="ECO:0000256" key="1">
    <source>
        <dbReference type="SAM" id="Coils"/>
    </source>
</evidence>
<dbReference type="AlphaFoldDB" id="K9VZG1"/>
<dbReference type="KEGG" id="cep:Cri9333_2500"/>
<keyword evidence="1" id="KW-0175">Coiled coil</keyword>
<evidence type="ECO:0000313" key="2">
    <source>
        <dbReference type="EMBL" id="AFZ13366.1"/>
    </source>
</evidence>
<accession>K9VZG1</accession>
<reference evidence="2 3" key="1">
    <citation type="submission" date="2012-06" db="EMBL/GenBank/DDBJ databases">
        <title>Finished chromosome of genome of Crinalium epipsammum PCC 9333.</title>
        <authorList>
            <consortium name="US DOE Joint Genome Institute"/>
            <person name="Gugger M."/>
            <person name="Coursin T."/>
            <person name="Rippka R."/>
            <person name="Tandeau De Marsac N."/>
            <person name="Huntemann M."/>
            <person name="Wei C.-L."/>
            <person name="Han J."/>
            <person name="Detter J.C."/>
            <person name="Han C."/>
            <person name="Tapia R."/>
            <person name="Davenport K."/>
            <person name="Daligault H."/>
            <person name="Erkkila T."/>
            <person name="Gu W."/>
            <person name="Munk A.C.C."/>
            <person name="Teshima H."/>
            <person name="Xu Y."/>
            <person name="Chain P."/>
            <person name="Chen A."/>
            <person name="Krypides N."/>
            <person name="Mavromatis K."/>
            <person name="Markowitz V."/>
            <person name="Szeto E."/>
            <person name="Ivanova N."/>
            <person name="Mikhailova N."/>
            <person name="Ovchinnikova G."/>
            <person name="Pagani I."/>
            <person name="Pati A."/>
            <person name="Goodwin L."/>
            <person name="Peters L."/>
            <person name="Pitluck S."/>
            <person name="Woyke T."/>
            <person name="Kerfeld C."/>
        </authorList>
    </citation>
    <scope>NUCLEOTIDE SEQUENCE [LARGE SCALE GENOMIC DNA]</scope>
    <source>
        <strain evidence="2 3">PCC 9333</strain>
    </source>
</reference>
<proteinExistence type="predicted"/>
<dbReference type="HOGENOM" id="CLU_2536925_0_0_3"/>
<dbReference type="Proteomes" id="UP000010472">
    <property type="component" value="Chromosome"/>
</dbReference>
<protein>
    <submittedName>
        <fullName evidence="2">Uncharacterized protein</fullName>
    </submittedName>
</protein>
<organism evidence="2 3">
    <name type="scientific">Crinalium epipsammum PCC 9333</name>
    <dbReference type="NCBI Taxonomy" id="1173022"/>
    <lineage>
        <taxon>Bacteria</taxon>
        <taxon>Bacillati</taxon>
        <taxon>Cyanobacteriota</taxon>
        <taxon>Cyanophyceae</taxon>
        <taxon>Gomontiellales</taxon>
        <taxon>Gomontiellaceae</taxon>
        <taxon>Crinalium</taxon>
    </lineage>
</organism>
<dbReference type="STRING" id="1173022.Cri9333_2500"/>
<feature type="coiled-coil region" evidence="1">
    <location>
        <begin position="18"/>
        <end position="68"/>
    </location>
</feature>
<gene>
    <name evidence="2" type="ORF">Cri9333_2500</name>
</gene>
<sequence>MSNSHKNEAESFNFSDFKKSMEEGLKNSLEAVERLKATDTSEMNAAQLTEHQHEIEEIEGVASTLQQMRFENLENLQGKVQDA</sequence>
<evidence type="ECO:0000313" key="3">
    <source>
        <dbReference type="Proteomes" id="UP000010472"/>
    </source>
</evidence>
<dbReference type="EMBL" id="CP003620">
    <property type="protein sequence ID" value="AFZ13366.1"/>
    <property type="molecule type" value="Genomic_DNA"/>
</dbReference>
<dbReference type="RefSeq" id="WP_015203480.1">
    <property type="nucleotide sequence ID" value="NC_019753.1"/>
</dbReference>
<keyword evidence="3" id="KW-1185">Reference proteome</keyword>